<protein>
    <submittedName>
        <fullName evidence="1">Uncharacterized protein</fullName>
    </submittedName>
</protein>
<evidence type="ECO:0000313" key="2">
    <source>
        <dbReference type="Proteomes" id="UP000195570"/>
    </source>
</evidence>
<keyword evidence="2" id="KW-1185">Reference proteome</keyword>
<dbReference type="GeneID" id="92379525"/>
<dbReference type="VEuPathDB" id="TriTrypDB:TEOVI_000558500"/>
<dbReference type="AlphaFoldDB" id="A0A1G4IA29"/>
<dbReference type="RefSeq" id="XP_067079861.1">
    <property type="nucleotide sequence ID" value="XM_067223760.1"/>
</dbReference>
<proteinExistence type="predicted"/>
<comment type="caution">
    <text evidence="1">The sequence shown here is derived from an EMBL/GenBank/DDBJ whole genome shotgun (WGS) entry which is preliminary data.</text>
</comment>
<reference evidence="1" key="1">
    <citation type="submission" date="2016-09" db="EMBL/GenBank/DDBJ databases">
        <authorList>
            <person name="Hebert L."/>
            <person name="Moumen B."/>
        </authorList>
    </citation>
    <scope>NUCLEOTIDE SEQUENCE [LARGE SCALE GENOMIC DNA]</scope>
    <source>
        <strain evidence="1">OVI</strain>
    </source>
</reference>
<gene>
    <name evidence="1" type="ORF">TEOVI_000558500</name>
</gene>
<sequence length="274" mass="31326">MLISAADVSSAALREEIQRRKDFFALLNVVAHRMYTPTTVEWRLIDHCLGEINYRFADFSFLAGFLLVMPICRHKRTAFSRYVLPFYAGLVAYDNALRLTNPCPAVTFWNSVVLLDGHLGETARQIYAPKCFYKVENGHRQTGAPVRYATFLHLLWDTVSVTAGSLLLQTLLRYTFNRSSWMHESGGSTVTSLVISTRLFIWNVFALKSEDTSVGREYTLRLSLPHFIVSPGLVHSYRSRHLILSRSSFGSHMWYLAHFPWVYCLSSKGRSQGE</sequence>
<dbReference type="EMBL" id="CZPT02001066">
    <property type="protein sequence ID" value="SCU68773.1"/>
    <property type="molecule type" value="Genomic_DNA"/>
</dbReference>
<evidence type="ECO:0000313" key="1">
    <source>
        <dbReference type="EMBL" id="SCU68773.1"/>
    </source>
</evidence>
<accession>A0A1G4IA29</accession>
<name>A0A1G4IA29_TRYEQ</name>
<dbReference type="Proteomes" id="UP000195570">
    <property type="component" value="Unassembled WGS sequence"/>
</dbReference>
<organism evidence="1 2">
    <name type="scientific">Trypanosoma equiperdum</name>
    <dbReference type="NCBI Taxonomy" id="5694"/>
    <lineage>
        <taxon>Eukaryota</taxon>
        <taxon>Discoba</taxon>
        <taxon>Euglenozoa</taxon>
        <taxon>Kinetoplastea</taxon>
        <taxon>Metakinetoplastina</taxon>
        <taxon>Trypanosomatida</taxon>
        <taxon>Trypanosomatidae</taxon>
        <taxon>Trypanosoma</taxon>
    </lineage>
</organism>